<name>K5UWT9_PHACS</name>
<dbReference type="EMBL" id="JH930473">
    <property type="protein sequence ID" value="EKM54531.1"/>
    <property type="molecule type" value="Genomic_DNA"/>
</dbReference>
<dbReference type="Proteomes" id="UP000008370">
    <property type="component" value="Unassembled WGS sequence"/>
</dbReference>
<accession>K5UWT9</accession>
<feature type="compositionally biased region" description="Acidic residues" evidence="1">
    <location>
        <begin position="138"/>
        <end position="158"/>
    </location>
</feature>
<reference evidence="2 3" key="1">
    <citation type="journal article" date="2012" name="BMC Genomics">
        <title>Comparative genomics of the white-rot fungi, Phanerochaete carnosa and P. chrysosporium, to elucidate the genetic basis of the distinct wood types they colonize.</title>
        <authorList>
            <person name="Suzuki H."/>
            <person name="MacDonald J."/>
            <person name="Syed K."/>
            <person name="Salamov A."/>
            <person name="Hori C."/>
            <person name="Aerts A."/>
            <person name="Henrissat B."/>
            <person name="Wiebenga A."/>
            <person name="vanKuyk P.A."/>
            <person name="Barry K."/>
            <person name="Lindquist E."/>
            <person name="LaButti K."/>
            <person name="Lapidus A."/>
            <person name="Lucas S."/>
            <person name="Coutinho P."/>
            <person name="Gong Y."/>
            <person name="Samejima M."/>
            <person name="Mahadevan R."/>
            <person name="Abou-Zaid M."/>
            <person name="de Vries R.P."/>
            <person name="Igarashi K."/>
            <person name="Yadav J.S."/>
            <person name="Grigoriev I.V."/>
            <person name="Master E.R."/>
        </authorList>
    </citation>
    <scope>NUCLEOTIDE SEQUENCE [LARGE SCALE GENOMIC DNA]</scope>
    <source>
        <strain evidence="2 3">HHB-10118-sp</strain>
    </source>
</reference>
<dbReference type="AlphaFoldDB" id="K5UWT9"/>
<evidence type="ECO:0000313" key="2">
    <source>
        <dbReference type="EMBL" id="EKM54531.1"/>
    </source>
</evidence>
<dbReference type="RefSeq" id="XP_007397222.1">
    <property type="nucleotide sequence ID" value="XM_007397160.1"/>
</dbReference>
<evidence type="ECO:0000313" key="3">
    <source>
        <dbReference type="Proteomes" id="UP000008370"/>
    </source>
</evidence>
<dbReference type="STRING" id="650164.K5UWT9"/>
<feature type="region of interest" description="Disordered" evidence="1">
    <location>
        <begin position="112"/>
        <end position="160"/>
    </location>
</feature>
<dbReference type="KEGG" id="pco:PHACADRAFT_175053"/>
<organism evidence="2 3">
    <name type="scientific">Phanerochaete carnosa (strain HHB-10118-sp)</name>
    <name type="common">White-rot fungus</name>
    <name type="synonym">Peniophora carnosa</name>
    <dbReference type="NCBI Taxonomy" id="650164"/>
    <lineage>
        <taxon>Eukaryota</taxon>
        <taxon>Fungi</taxon>
        <taxon>Dikarya</taxon>
        <taxon>Basidiomycota</taxon>
        <taxon>Agaricomycotina</taxon>
        <taxon>Agaricomycetes</taxon>
        <taxon>Polyporales</taxon>
        <taxon>Phanerochaetaceae</taxon>
        <taxon>Phanerochaete</taxon>
    </lineage>
</organism>
<sequence length="305" mass="33971">MTRALTGCLDPSEFADRLDRYTVVKARFPHEGRRKWRLRIAEEFFALALEDKQKYVAAVPVPVAEAEDAEYSTDDDPLDDATDAPGLGVVVRTDFSNEEAWQAFSEKLQAAEAEFSSAPSNEPKKAESSTAGETSRDADEEMDEDGPEADEAELDESDTAPIFNVINPTATSGCEWLQDISNLTALRLFNDVDIRPAPAPATGEKRIKPPNRLVDYHGWQEIYIGKTLWIYDARSNTDQCVRLVGQQGAMYGTATGDSWRARVSHICELQVNLASGAMTIDFGGQDRWDYPERVRNMEEAERPIA</sequence>
<protein>
    <submittedName>
        <fullName evidence="2">Uncharacterized protein</fullName>
    </submittedName>
</protein>
<gene>
    <name evidence="2" type="ORF">PHACADRAFT_175053</name>
</gene>
<dbReference type="GeneID" id="18909705"/>
<dbReference type="HOGENOM" id="CLU_086246_0_0_1"/>
<dbReference type="InParanoid" id="K5UWT9"/>
<keyword evidence="3" id="KW-1185">Reference proteome</keyword>
<proteinExistence type="predicted"/>
<dbReference type="OrthoDB" id="204784at2759"/>
<evidence type="ECO:0000256" key="1">
    <source>
        <dbReference type="SAM" id="MobiDB-lite"/>
    </source>
</evidence>